<evidence type="ECO:0000313" key="2">
    <source>
        <dbReference type="EMBL" id="VDO95801.1"/>
    </source>
</evidence>
<gene>
    <name evidence="2" type="ORF">HPBE_LOCUS13348</name>
</gene>
<dbReference type="AlphaFoldDB" id="A0A183FXQ3"/>
<proteinExistence type="predicted"/>
<evidence type="ECO:0000313" key="3">
    <source>
        <dbReference type="Proteomes" id="UP000050761"/>
    </source>
</evidence>
<dbReference type="Proteomes" id="UP000050761">
    <property type="component" value="Unassembled WGS sequence"/>
</dbReference>
<organism evidence="3 4">
    <name type="scientific">Heligmosomoides polygyrus</name>
    <name type="common">Parasitic roundworm</name>
    <dbReference type="NCBI Taxonomy" id="6339"/>
    <lineage>
        <taxon>Eukaryota</taxon>
        <taxon>Metazoa</taxon>
        <taxon>Ecdysozoa</taxon>
        <taxon>Nematoda</taxon>
        <taxon>Chromadorea</taxon>
        <taxon>Rhabditida</taxon>
        <taxon>Rhabditina</taxon>
        <taxon>Rhabditomorpha</taxon>
        <taxon>Strongyloidea</taxon>
        <taxon>Heligmosomidae</taxon>
        <taxon>Heligmosomoides</taxon>
    </lineage>
</organism>
<reference evidence="2 3" key="1">
    <citation type="submission" date="2018-11" db="EMBL/GenBank/DDBJ databases">
        <authorList>
            <consortium name="Pathogen Informatics"/>
        </authorList>
    </citation>
    <scope>NUCLEOTIDE SEQUENCE [LARGE SCALE GENOMIC DNA]</scope>
</reference>
<protein>
    <submittedName>
        <fullName evidence="2 4">Uncharacterized protein</fullName>
    </submittedName>
</protein>
<keyword evidence="3" id="KW-1185">Reference proteome</keyword>
<sequence>MAIHSRTSAATTTEASSPRRRRRFSPTGLLLYASSKLFASAGPLVTRWTSSAFQPAGSGRARRFLSQRRLHVEQLLCRFQRAAGCLSLEELGRFFPPPRARRGA</sequence>
<feature type="region of interest" description="Disordered" evidence="1">
    <location>
        <begin position="1"/>
        <end position="22"/>
    </location>
</feature>
<dbReference type="EMBL" id="UZAH01027876">
    <property type="protein sequence ID" value="VDO95801.1"/>
    <property type="molecule type" value="Genomic_DNA"/>
</dbReference>
<accession>A0A183FXQ3</accession>
<name>A0A183FXQ3_HELPZ</name>
<dbReference type="WBParaSite" id="HPBE_0001335101-mRNA-1">
    <property type="protein sequence ID" value="HPBE_0001335101-mRNA-1"/>
    <property type="gene ID" value="HPBE_0001335101"/>
</dbReference>
<feature type="compositionally biased region" description="Low complexity" evidence="1">
    <location>
        <begin position="1"/>
        <end position="16"/>
    </location>
</feature>
<accession>A0A3P7Z6B1</accession>
<evidence type="ECO:0000256" key="1">
    <source>
        <dbReference type="SAM" id="MobiDB-lite"/>
    </source>
</evidence>
<reference evidence="4" key="2">
    <citation type="submission" date="2019-09" db="UniProtKB">
        <authorList>
            <consortium name="WormBaseParasite"/>
        </authorList>
    </citation>
    <scope>IDENTIFICATION</scope>
</reference>
<evidence type="ECO:0000313" key="4">
    <source>
        <dbReference type="WBParaSite" id="HPBE_0001335101-mRNA-1"/>
    </source>
</evidence>